<reference evidence="2" key="1">
    <citation type="submission" date="2023-09" db="EMBL/GenBank/DDBJ databases">
        <title>Paucibacter sp. APW11 Genome sequencing and assembly.</title>
        <authorList>
            <person name="Kim I."/>
        </authorList>
    </citation>
    <scope>NUCLEOTIDE SEQUENCE</scope>
    <source>
        <strain evidence="2">APW11</strain>
    </source>
</reference>
<feature type="compositionally biased region" description="Basic residues" evidence="1">
    <location>
        <begin position="171"/>
        <end position="182"/>
    </location>
</feature>
<organism evidence="2 3">
    <name type="scientific">Roseateles aquae</name>
    <dbReference type="NCBI Taxonomy" id="3077235"/>
    <lineage>
        <taxon>Bacteria</taxon>
        <taxon>Pseudomonadati</taxon>
        <taxon>Pseudomonadota</taxon>
        <taxon>Betaproteobacteria</taxon>
        <taxon>Burkholderiales</taxon>
        <taxon>Sphaerotilaceae</taxon>
        <taxon>Roseateles</taxon>
    </lineage>
</organism>
<dbReference type="RefSeq" id="WP_315650817.1">
    <property type="nucleotide sequence ID" value="NZ_JAVXZY010000005.1"/>
</dbReference>
<evidence type="ECO:0000313" key="2">
    <source>
        <dbReference type="EMBL" id="MDT9000255.1"/>
    </source>
</evidence>
<sequence>MAAQHLYPLVNLFGLGPLAQAVDAAQRFHRLWQPLLANAEPVMQFHAAPTGLPLHQIEIGLIAVDSGIDAHRHPCGQQPGAQRRLGTLAVWRVADFTPLQRGSAEHALQHEDEMRQHLAAEAALLALAQPGTGRLLPGPRPSGEAQPDVDLLQRAQRQMRGGAKGQLQRSQARRGSQRKVHRSTSLLGIDARDAGLGRRIIDAQWLLAEHAEAGVKSLLTQRDMGVGR</sequence>
<comment type="caution">
    <text evidence="2">The sequence shown here is derived from an EMBL/GenBank/DDBJ whole genome shotgun (WGS) entry which is preliminary data.</text>
</comment>
<feature type="region of interest" description="Disordered" evidence="1">
    <location>
        <begin position="158"/>
        <end position="184"/>
    </location>
</feature>
<accession>A0ABU3PCE8</accession>
<name>A0ABU3PCE8_9BURK</name>
<keyword evidence="3" id="KW-1185">Reference proteome</keyword>
<protein>
    <submittedName>
        <fullName evidence="2">Uncharacterized protein</fullName>
    </submittedName>
</protein>
<gene>
    <name evidence="2" type="ORF">RQP53_13360</name>
</gene>
<proteinExistence type="predicted"/>
<evidence type="ECO:0000256" key="1">
    <source>
        <dbReference type="SAM" id="MobiDB-lite"/>
    </source>
</evidence>
<dbReference type="EMBL" id="JAVXZY010000005">
    <property type="protein sequence ID" value="MDT9000255.1"/>
    <property type="molecule type" value="Genomic_DNA"/>
</dbReference>
<evidence type="ECO:0000313" key="3">
    <source>
        <dbReference type="Proteomes" id="UP001246372"/>
    </source>
</evidence>
<dbReference type="Proteomes" id="UP001246372">
    <property type="component" value="Unassembled WGS sequence"/>
</dbReference>